<keyword evidence="6 8" id="KW-0234">DNA repair</keyword>
<dbReference type="InterPro" id="IPR037278">
    <property type="entry name" value="ARFGAP/RecO"/>
</dbReference>
<dbReference type="Gene3D" id="2.40.50.140">
    <property type="entry name" value="Nucleic acid-binding proteins"/>
    <property type="match status" value="1"/>
</dbReference>
<dbReference type="AlphaFoldDB" id="A0A3Q9G6D2"/>
<evidence type="ECO:0000256" key="8">
    <source>
        <dbReference type="HAMAP-Rule" id="MF_00201"/>
    </source>
</evidence>
<feature type="domain" description="DNA replication/recombination mediator RecO N-terminal" evidence="9">
    <location>
        <begin position="4"/>
        <end position="80"/>
    </location>
</feature>
<dbReference type="InterPro" id="IPR022572">
    <property type="entry name" value="DNA_rep/recomb_RecO_N"/>
</dbReference>
<evidence type="ECO:0000256" key="4">
    <source>
        <dbReference type="ARBA" id="ARBA00022763"/>
    </source>
</evidence>
<reference evidence="10 11" key="1">
    <citation type="submission" date="2018-12" db="EMBL/GenBank/DDBJ databases">
        <title>Complete genome sequence of Flaviflexus sp. H23T48.</title>
        <authorList>
            <person name="Bae J.-W."/>
            <person name="Lee J.-Y."/>
        </authorList>
    </citation>
    <scope>NUCLEOTIDE SEQUENCE [LARGE SCALE GENOMIC DNA]</scope>
    <source>
        <strain evidence="10 11">H23T48</strain>
    </source>
</reference>
<sequence>MVKTYRDEGIVVRTHKLGEHDRIITLLTKNHGKVRAVAKGVRRTKSRFGAKMEPFSHADILFYRGRTLDVVTQVESIHAYGAEIAWDFDRYTCGAVLLETADKLVLEEGIPDTAQYRLLHGALHSLANNEHRPELIVAAYLLRAMAIAGFELSTRDCASCGADGPHDAFSIPAGGTVCMACRPPGSAAPSRAAIGLLDSLLAGDWDGADEQTEGTRHETKSLASAHAQWHLEHRIKSLSHI</sequence>
<organism evidence="10 11">
    <name type="scientific">Flaviflexus ciconiae</name>
    <dbReference type="NCBI Taxonomy" id="2496867"/>
    <lineage>
        <taxon>Bacteria</taxon>
        <taxon>Bacillati</taxon>
        <taxon>Actinomycetota</taxon>
        <taxon>Actinomycetes</taxon>
        <taxon>Actinomycetales</taxon>
        <taxon>Actinomycetaceae</taxon>
        <taxon>Flaviflexus</taxon>
    </lineage>
</organism>
<evidence type="ECO:0000313" key="10">
    <source>
        <dbReference type="EMBL" id="AZQ76710.1"/>
    </source>
</evidence>
<name>A0A3Q9G6D2_9ACTO</name>
<dbReference type="InterPro" id="IPR012340">
    <property type="entry name" value="NA-bd_OB-fold"/>
</dbReference>
<dbReference type="Pfam" id="PF11967">
    <property type="entry name" value="RecO_N"/>
    <property type="match status" value="1"/>
</dbReference>
<dbReference type="Gene3D" id="1.20.1440.120">
    <property type="entry name" value="Recombination protein O, C-terminal domain"/>
    <property type="match status" value="1"/>
</dbReference>
<evidence type="ECO:0000256" key="3">
    <source>
        <dbReference type="ARBA" id="ARBA00021310"/>
    </source>
</evidence>
<comment type="function">
    <text evidence="1 8">Involved in DNA repair and RecF pathway recombination.</text>
</comment>
<gene>
    <name evidence="8 10" type="primary">recO</name>
    <name evidence="10" type="ORF">EJ997_04480</name>
</gene>
<dbReference type="InterPro" id="IPR042242">
    <property type="entry name" value="RecO_C"/>
</dbReference>
<evidence type="ECO:0000259" key="9">
    <source>
        <dbReference type="Pfam" id="PF11967"/>
    </source>
</evidence>
<protein>
    <recommendedName>
        <fullName evidence="3 8">DNA repair protein RecO</fullName>
    </recommendedName>
    <alternativeName>
        <fullName evidence="7 8">Recombination protein O</fullName>
    </alternativeName>
</protein>
<dbReference type="GO" id="GO:0006302">
    <property type="term" value="P:double-strand break repair"/>
    <property type="evidence" value="ECO:0007669"/>
    <property type="project" value="TreeGrafter"/>
</dbReference>
<dbReference type="GO" id="GO:0043590">
    <property type="term" value="C:bacterial nucleoid"/>
    <property type="evidence" value="ECO:0007669"/>
    <property type="project" value="TreeGrafter"/>
</dbReference>
<dbReference type="HAMAP" id="MF_00201">
    <property type="entry name" value="RecO"/>
    <property type="match status" value="1"/>
</dbReference>
<dbReference type="PANTHER" id="PTHR33991">
    <property type="entry name" value="DNA REPAIR PROTEIN RECO"/>
    <property type="match status" value="1"/>
</dbReference>
<accession>A0A3Q9G6D2</accession>
<dbReference type="InterPro" id="IPR003717">
    <property type="entry name" value="RecO"/>
</dbReference>
<dbReference type="KEGG" id="flh:EJ997_04480"/>
<dbReference type="Proteomes" id="UP000280344">
    <property type="component" value="Chromosome"/>
</dbReference>
<evidence type="ECO:0000256" key="2">
    <source>
        <dbReference type="ARBA" id="ARBA00007452"/>
    </source>
</evidence>
<comment type="similarity">
    <text evidence="2 8">Belongs to the RecO family.</text>
</comment>
<dbReference type="SUPFAM" id="SSF57863">
    <property type="entry name" value="ArfGap/RecO-like zinc finger"/>
    <property type="match status" value="1"/>
</dbReference>
<evidence type="ECO:0000256" key="6">
    <source>
        <dbReference type="ARBA" id="ARBA00023204"/>
    </source>
</evidence>
<evidence type="ECO:0000256" key="7">
    <source>
        <dbReference type="ARBA" id="ARBA00033409"/>
    </source>
</evidence>
<dbReference type="NCBIfam" id="TIGR00613">
    <property type="entry name" value="reco"/>
    <property type="match status" value="1"/>
</dbReference>
<keyword evidence="5 8" id="KW-0233">DNA recombination</keyword>
<evidence type="ECO:0000256" key="5">
    <source>
        <dbReference type="ARBA" id="ARBA00023172"/>
    </source>
</evidence>
<keyword evidence="11" id="KW-1185">Reference proteome</keyword>
<evidence type="ECO:0000256" key="1">
    <source>
        <dbReference type="ARBA" id="ARBA00003065"/>
    </source>
</evidence>
<dbReference type="Pfam" id="PF02565">
    <property type="entry name" value="RecO_C"/>
    <property type="match status" value="1"/>
</dbReference>
<keyword evidence="4 8" id="KW-0227">DNA damage</keyword>
<dbReference type="EMBL" id="CP034593">
    <property type="protein sequence ID" value="AZQ76710.1"/>
    <property type="molecule type" value="Genomic_DNA"/>
</dbReference>
<dbReference type="SUPFAM" id="SSF50249">
    <property type="entry name" value="Nucleic acid-binding proteins"/>
    <property type="match status" value="1"/>
</dbReference>
<evidence type="ECO:0000313" key="11">
    <source>
        <dbReference type="Proteomes" id="UP000280344"/>
    </source>
</evidence>
<dbReference type="GO" id="GO:0006310">
    <property type="term" value="P:DNA recombination"/>
    <property type="evidence" value="ECO:0007669"/>
    <property type="project" value="UniProtKB-UniRule"/>
</dbReference>
<dbReference type="OrthoDB" id="9812244at2"/>
<dbReference type="PANTHER" id="PTHR33991:SF1">
    <property type="entry name" value="DNA REPAIR PROTEIN RECO"/>
    <property type="match status" value="1"/>
</dbReference>
<proteinExistence type="inferred from homology"/>